<evidence type="ECO:0000313" key="6">
    <source>
        <dbReference type="Proteomes" id="UP000050544"/>
    </source>
</evidence>
<dbReference type="PANTHER" id="PTHR12558">
    <property type="entry name" value="CELL DIVISION CYCLE 16,23,27"/>
    <property type="match status" value="1"/>
</dbReference>
<dbReference type="OrthoDB" id="143804at2"/>
<dbReference type="RefSeq" id="WP_054520802.1">
    <property type="nucleotide sequence ID" value="NZ_LGKO01000002.1"/>
</dbReference>
<name>A0A0P6YNG4_9CHLR</name>
<keyword evidence="2 3" id="KW-0802">TPR repeat</keyword>
<feature type="transmembrane region" description="Helical" evidence="4">
    <location>
        <begin position="21"/>
        <end position="41"/>
    </location>
</feature>
<keyword evidence="1" id="KW-0677">Repeat</keyword>
<evidence type="ECO:0000256" key="2">
    <source>
        <dbReference type="ARBA" id="ARBA00022803"/>
    </source>
</evidence>
<evidence type="ECO:0000313" key="5">
    <source>
        <dbReference type="EMBL" id="KPL84309.1"/>
    </source>
</evidence>
<sequence length="445" mass="49877">MVLKIEERKPLFRRHRARSNPYRVVVLVFLILGGMFLLRAYDARAIQPLFLPTPTPTRAANSYALEAETQFYAGNLGAAIEAYQKAVQIDPQNARLYAELARVQTYSSSLLTTDAERKQRLGEALQNANQAAELNPDDTLVHAIRAFALDWNANPVLAGEEAPRLLVEAEQAALRALQLDSQNALALAYYAEILVDQQKWGQAEEYIQIALQRDSSLMDVHRVSAYVQESLRNYEGAIQEYLQAIKITPNFTPLYIAIGANLRQLKRYDEALEYFAKAVEINRRLGVKDPIPYLSIAKTYSQKGEFFAAALNVRAALEMIPDNPDVYGQLGMVYFKSRNYESAIPALKCAVRGCSAEESCEVRRCDPETDRPTAIQGLPLSDSTVVYYYTYGAALAGMHRPSNNYCAEAMQVLAEVRRAYAQDSVIMGIVQPSERICESFGYTRP</sequence>
<keyword evidence="4" id="KW-0812">Transmembrane</keyword>
<protein>
    <submittedName>
        <fullName evidence="5">Uncharacterized protein</fullName>
    </submittedName>
</protein>
<dbReference type="Pfam" id="PF13432">
    <property type="entry name" value="TPR_16"/>
    <property type="match status" value="1"/>
</dbReference>
<dbReference type="Pfam" id="PF13414">
    <property type="entry name" value="TPR_11"/>
    <property type="match status" value="1"/>
</dbReference>
<dbReference type="Proteomes" id="UP000050544">
    <property type="component" value="Unassembled WGS sequence"/>
</dbReference>
<comment type="caution">
    <text evidence="5">The sequence shown here is derived from an EMBL/GenBank/DDBJ whole genome shotgun (WGS) entry which is preliminary data.</text>
</comment>
<dbReference type="InterPro" id="IPR019734">
    <property type="entry name" value="TPR_rpt"/>
</dbReference>
<keyword evidence="4" id="KW-0472">Membrane</keyword>
<dbReference type="Pfam" id="PF13181">
    <property type="entry name" value="TPR_8"/>
    <property type="match status" value="1"/>
</dbReference>
<feature type="repeat" description="TPR" evidence="3">
    <location>
        <begin position="60"/>
        <end position="93"/>
    </location>
</feature>
<dbReference type="SUPFAM" id="SSF48452">
    <property type="entry name" value="TPR-like"/>
    <property type="match status" value="2"/>
</dbReference>
<dbReference type="PROSITE" id="PS50005">
    <property type="entry name" value="TPR"/>
    <property type="match status" value="2"/>
</dbReference>
<keyword evidence="4" id="KW-1133">Transmembrane helix</keyword>
<reference evidence="5 6" key="1">
    <citation type="submission" date="2015-07" db="EMBL/GenBank/DDBJ databases">
        <title>Whole genome sequence of Thermanaerothrix daxensis DSM 23592.</title>
        <authorList>
            <person name="Hemp J."/>
            <person name="Ward L.M."/>
            <person name="Pace L.A."/>
            <person name="Fischer W.W."/>
        </authorList>
    </citation>
    <scope>NUCLEOTIDE SEQUENCE [LARGE SCALE GENOMIC DNA]</scope>
    <source>
        <strain evidence="5 6">GNS-1</strain>
    </source>
</reference>
<evidence type="ECO:0000256" key="4">
    <source>
        <dbReference type="SAM" id="Phobius"/>
    </source>
</evidence>
<dbReference type="Pfam" id="PF07719">
    <property type="entry name" value="TPR_2"/>
    <property type="match status" value="1"/>
</dbReference>
<dbReference type="Gene3D" id="1.25.40.10">
    <property type="entry name" value="Tetratricopeptide repeat domain"/>
    <property type="match status" value="2"/>
</dbReference>
<evidence type="ECO:0000256" key="1">
    <source>
        <dbReference type="ARBA" id="ARBA00022737"/>
    </source>
</evidence>
<dbReference type="SMART" id="SM00028">
    <property type="entry name" value="TPR"/>
    <property type="match status" value="7"/>
</dbReference>
<evidence type="ECO:0000256" key="3">
    <source>
        <dbReference type="PROSITE-ProRule" id="PRU00339"/>
    </source>
</evidence>
<dbReference type="PANTHER" id="PTHR12558:SF13">
    <property type="entry name" value="CELL DIVISION CYCLE PROTEIN 27 HOMOLOG"/>
    <property type="match status" value="1"/>
</dbReference>
<accession>A0A0P6YNG4</accession>
<proteinExistence type="predicted"/>
<feature type="repeat" description="TPR" evidence="3">
    <location>
        <begin position="252"/>
        <end position="285"/>
    </location>
</feature>
<dbReference type="InterPro" id="IPR011990">
    <property type="entry name" value="TPR-like_helical_dom_sf"/>
</dbReference>
<organism evidence="5 6">
    <name type="scientific">Thermanaerothrix daxensis</name>
    <dbReference type="NCBI Taxonomy" id="869279"/>
    <lineage>
        <taxon>Bacteria</taxon>
        <taxon>Bacillati</taxon>
        <taxon>Chloroflexota</taxon>
        <taxon>Anaerolineae</taxon>
        <taxon>Anaerolineales</taxon>
        <taxon>Anaerolineaceae</taxon>
        <taxon>Thermanaerothrix</taxon>
    </lineage>
</organism>
<dbReference type="AlphaFoldDB" id="A0A0P6YNG4"/>
<dbReference type="EMBL" id="LGKO01000002">
    <property type="protein sequence ID" value="KPL84309.1"/>
    <property type="molecule type" value="Genomic_DNA"/>
</dbReference>
<gene>
    <name evidence="5" type="ORF">SE15_04055</name>
</gene>
<dbReference type="InterPro" id="IPR013105">
    <property type="entry name" value="TPR_2"/>
</dbReference>
<keyword evidence="6" id="KW-1185">Reference proteome</keyword>
<dbReference type="STRING" id="869279.SE15_04055"/>